<dbReference type="OrthoDB" id="2796825at2759"/>
<organism evidence="2 3">
    <name type="scientific">Wolfiporia cocos (strain MD-104)</name>
    <name type="common">Brown rot fungus</name>
    <dbReference type="NCBI Taxonomy" id="742152"/>
    <lineage>
        <taxon>Eukaryota</taxon>
        <taxon>Fungi</taxon>
        <taxon>Dikarya</taxon>
        <taxon>Basidiomycota</taxon>
        <taxon>Agaricomycotina</taxon>
        <taxon>Agaricomycetes</taxon>
        <taxon>Polyporales</taxon>
        <taxon>Phaeolaceae</taxon>
        <taxon>Wolfiporia</taxon>
    </lineage>
</organism>
<proteinExistence type="predicted"/>
<reference evidence="2 3" key="1">
    <citation type="journal article" date="2012" name="Science">
        <title>The Paleozoic origin of enzymatic lignin decomposition reconstructed from 31 fungal genomes.</title>
        <authorList>
            <person name="Floudas D."/>
            <person name="Binder M."/>
            <person name="Riley R."/>
            <person name="Barry K."/>
            <person name="Blanchette R.A."/>
            <person name="Henrissat B."/>
            <person name="Martinez A.T."/>
            <person name="Otillar R."/>
            <person name="Spatafora J.W."/>
            <person name="Yadav J.S."/>
            <person name="Aerts A."/>
            <person name="Benoit I."/>
            <person name="Boyd A."/>
            <person name="Carlson A."/>
            <person name="Copeland A."/>
            <person name="Coutinho P.M."/>
            <person name="de Vries R.P."/>
            <person name="Ferreira P."/>
            <person name="Findley K."/>
            <person name="Foster B."/>
            <person name="Gaskell J."/>
            <person name="Glotzer D."/>
            <person name="Gorecki P."/>
            <person name="Heitman J."/>
            <person name="Hesse C."/>
            <person name="Hori C."/>
            <person name="Igarashi K."/>
            <person name="Jurgens J.A."/>
            <person name="Kallen N."/>
            <person name="Kersten P."/>
            <person name="Kohler A."/>
            <person name="Kuees U."/>
            <person name="Kumar T.K.A."/>
            <person name="Kuo A."/>
            <person name="LaButti K."/>
            <person name="Larrondo L.F."/>
            <person name="Lindquist E."/>
            <person name="Ling A."/>
            <person name="Lombard V."/>
            <person name="Lucas S."/>
            <person name="Lundell T."/>
            <person name="Martin R."/>
            <person name="McLaughlin D.J."/>
            <person name="Morgenstern I."/>
            <person name="Morin E."/>
            <person name="Murat C."/>
            <person name="Nagy L.G."/>
            <person name="Nolan M."/>
            <person name="Ohm R.A."/>
            <person name="Patyshakuliyeva A."/>
            <person name="Rokas A."/>
            <person name="Ruiz-Duenas F.J."/>
            <person name="Sabat G."/>
            <person name="Salamov A."/>
            <person name="Samejima M."/>
            <person name="Schmutz J."/>
            <person name="Slot J.C."/>
            <person name="St John F."/>
            <person name="Stenlid J."/>
            <person name="Sun H."/>
            <person name="Sun S."/>
            <person name="Syed K."/>
            <person name="Tsang A."/>
            <person name="Wiebenga A."/>
            <person name="Young D."/>
            <person name="Pisabarro A."/>
            <person name="Eastwood D.C."/>
            <person name="Martin F."/>
            <person name="Cullen D."/>
            <person name="Grigoriev I.V."/>
            <person name="Hibbett D.S."/>
        </authorList>
    </citation>
    <scope>NUCLEOTIDE SEQUENCE [LARGE SCALE GENOMIC DNA]</scope>
    <source>
        <strain evidence="2 3">MD-104</strain>
    </source>
</reference>
<feature type="transmembrane region" description="Helical" evidence="1">
    <location>
        <begin position="241"/>
        <end position="263"/>
    </location>
</feature>
<dbReference type="AlphaFoldDB" id="A0A2H3JZC6"/>
<keyword evidence="1" id="KW-1133">Transmembrane helix</keyword>
<dbReference type="OMA" id="MSTCLAP"/>
<dbReference type="Proteomes" id="UP000218811">
    <property type="component" value="Unassembled WGS sequence"/>
</dbReference>
<feature type="transmembrane region" description="Helical" evidence="1">
    <location>
        <begin position="48"/>
        <end position="69"/>
    </location>
</feature>
<name>A0A2H3JZC6_WOLCO</name>
<evidence type="ECO:0000313" key="2">
    <source>
        <dbReference type="EMBL" id="PCH43238.1"/>
    </source>
</evidence>
<keyword evidence="1" id="KW-0812">Transmembrane</keyword>
<accession>A0A2H3JZC6</accession>
<feature type="transmembrane region" description="Helical" evidence="1">
    <location>
        <begin position="18"/>
        <end position="36"/>
    </location>
</feature>
<evidence type="ECO:0000313" key="3">
    <source>
        <dbReference type="Proteomes" id="UP000218811"/>
    </source>
</evidence>
<evidence type="ECO:0008006" key="4">
    <source>
        <dbReference type="Google" id="ProtNLM"/>
    </source>
</evidence>
<sequence length="329" mass="36382">MKSSQFQNSLYIGNNLNGILYGAKLVLYIISMRSLLTSRQRSSSDNFYILFSTALLLLITVFVVTQAIFGGEMWIANAGYPGGPSAYLNRYASVWYETLGTAASVVLNLLADALMIYRCHVVYNNRMLLLMLSVIYIGSIATGVFLICTSGLPSGNFFDGLAAKSGTAYYVTTIALNIISTALICGRIHMYAKRISADKDTIVLHCRSHNVVIIIIESALPYTLCGVAFLVSHGVKNGVEILFLSTYTMFTCISPQLIIMRIVTGRAWIAHRKEITRPMTNPTRQSQREYDMEEQAQNLGMTGTDSTVVNVELHTISRTDFSLSDDVKL</sequence>
<feature type="transmembrane region" description="Helical" evidence="1">
    <location>
        <begin position="211"/>
        <end position="235"/>
    </location>
</feature>
<feature type="transmembrane region" description="Helical" evidence="1">
    <location>
        <begin position="128"/>
        <end position="147"/>
    </location>
</feature>
<keyword evidence="3" id="KW-1185">Reference proteome</keyword>
<gene>
    <name evidence="2" type="ORF">WOLCODRAFT_73896</name>
</gene>
<feature type="transmembrane region" description="Helical" evidence="1">
    <location>
        <begin position="167"/>
        <end position="190"/>
    </location>
</feature>
<dbReference type="EMBL" id="KB468135">
    <property type="protein sequence ID" value="PCH43238.1"/>
    <property type="molecule type" value="Genomic_DNA"/>
</dbReference>
<keyword evidence="1" id="KW-0472">Membrane</keyword>
<evidence type="ECO:0000256" key="1">
    <source>
        <dbReference type="SAM" id="Phobius"/>
    </source>
</evidence>
<protein>
    <recommendedName>
        <fullName evidence="4">G-protein coupled receptors family 1 profile domain-containing protein</fullName>
    </recommendedName>
</protein>
<feature type="transmembrane region" description="Helical" evidence="1">
    <location>
        <begin position="94"/>
        <end position="116"/>
    </location>
</feature>